<protein>
    <submittedName>
        <fullName evidence="1">Uncharacterized protein</fullName>
    </submittedName>
</protein>
<gene>
    <name evidence="1" type="ordered locus">YpsIP31758_0866</name>
</gene>
<proteinExistence type="predicted"/>
<name>A0A0U1QXD6_YERP3</name>
<sequence length="45" mass="5262">MLSNYLLSKNDYFSACCLLRVIFPFRLTFPPQVTICIPPINDYAY</sequence>
<dbReference type="EMBL" id="CP000720">
    <property type="protein sequence ID" value="ABS47303.1"/>
    <property type="molecule type" value="Genomic_DNA"/>
</dbReference>
<dbReference type="Proteomes" id="UP000002412">
    <property type="component" value="Chromosome"/>
</dbReference>
<accession>A0A0U1QXD6</accession>
<evidence type="ECO:0000313" key="1">
    <source>
        <dbReference type="EMBL" id="ABS47303.1"/>
    </source>
</evidence>
<reference evidence="1 2" key="1">
    <citation type="journal article" date="2007" name="PLoS Genet.">
        <title>The complete genome sequence of Yersinia pseudotuberculosis IP31758, the causative agent of Far East scarlet-like fever.</title>
        <authorList>
            <person name="Eppinger M."/>
            <person name="Rosovitz M.J."/>
            <person name="Fricke W.F."/>
            <person name="Rasko D.A."/>
            <person name="Kokorina G."/>
            <person name="Fayolle C."/>
            <person name="Lindler L.E."/>
            <person name="Carniel E."/>
            <person name="Ravel J."/>
        </authorList>
    </citation>
    <scope>NUCLEOTIDE SEQUENCE [LARGE SCALE GENOMIC DNA]</scope>
    <source>
        <strain evidence="1 2">IP 31758</strain>
    </source>
</reference>
<dbReference type="KEGG" id="ypi:YpsIP31758_0866"/>
<dbReference type="AlphaFoldDB" id="A0A0U1QXD6"/>
<dbReference type="HOGENOM" id="CLU_3207235_0_0_6"/>
<evidence type="ECO:0000313" key="2">
    <source>
        <dbReference type="Proteomes" id="UP000002412"/>
    </source>
</evidence>
<organism evidence="1 2">
    <name type="scientific">Yersinia pseudotuberculosis serotype O:1b (strain IP 31758)</name>
    <dbReference type="NCBI Taxonomy" id="349747"/>
    <lineage>
        <taxon>Bacteria</taxon>
        <taxon>Pseudomonadati</taxon>
        <taxon>Pseudomonadota</taxon>
        <taxon>Gammaproteobacteria</taxon>
        <taxon>Enterobacterales</taxon>
        <taxon>Yersiniaceae</taxon>
        <taxon>Yersinia</taxon>
    </lineage>
</organism>